<name>A0A1H9UK27_9GAMM</name>
<gene>
    <name evidence="2" type="ORF">SAMN04487958_10734</name>
</gene>
<proteinExistence type="predicted"/>
<organism evidence="2 3">
    <name type="scientific">Vreelandella subterranea</name>
    <dbReference type="NCBI Taxonomy" id="416874"/>
    <lineage>
        <taxon>Bacteria</taxon>
        <taxon>Pseudomonadati</taxon>
        <taxon>Pseudomonadota</taxon>
        <taxon>Gammaproteobacteria</taxon>
        <taxon>Oceanospirillales</taxon>
        <taxon>Halomonadaceae</taxon>
        <taxon>Vreelandella</taxon>
    </lineage>
</organism>
<keyword evidence="1" id="KW-0812">Transmembrane</keyword>
<feature type="transmembrane region" description="Helical" evidence="1">
    <location>
        <begin position="69"/>
        <end position="93"/>
    </location>
</feature>
<sequence length="107" mass="11425">MEFVAILAGLAVMVICWVLLVKSMRINGRPMWWRHFASASFSPLTFAGGSLIVGSFLGVTDPDGETWGFAGVIAGLLVLLPVSITLGVSWGAAKRKQLNRPAGDNHT</sequence>
<feature type="transmembrane region" description="Helical" evidence="1">
    <location>
        <begin position="6"/>
        <end position="24"/>
    </location>
</feature>
<keyword evidence="1" id="KW-1133">Transmembrane helix</keyword>
<feature type="transmembrane region" description="Helical" evidence="1">
    <location>
        <begin position="36"/>
        <end position="57"/>
    </location>
</feature>
<keyword evidence="1" id="KW-0472">Membrane</keyword>
<keyword evidence="3" id="KW-1185">Reference proteome</keyword>
<evidence type="ECO:0000313" key="3">
    <source>
        <dbReference type="Proteomes" id="UP000198505"/>
    </source>
</evidence>
<accession>A0A1H9UK27</accession>
<dbReference type="AlphaFoldDB" id="A0A1H9UK27"/>
<evidence type="ECO:0000256" key="1">
    <source>
        <dbReference type="SAM" id="Phobius"/>
    </source>
</evidence>
<dbReference type="Proteomes" id="UP000198505">
    <property type="component" value="Unassembled WGS sequence"/>
</dbReference>
<dbReference type="RefSeq" id="WP_092827885.1">
    <property type="nucleotide sequence ID" value="NZ_FOGS01000007.1"/>
</dbReference>
<protein>
    <submittedName>
        <fullName evidence="2">Uncharacterized protein</fullName>
    </submittedName>
</protein>
<dbReference type="EMBL" id="FOGS01000007">
    <property type="protein sequence ID" value="SES09661.1"/>
    <property type="molecule type" value="Genomic_DNA"/>
</dbReference>
<reference evidence="3" key="1">
    <citation type="submission" date="2016-10" db="EMBL/GenBank/DDBJ databases">
        <authorList>
            <person name="Varghese N."/>
            <person name="Submissions S."/>
        </authorList>
    </citation>
    <scope>NUCLEOTIDE SEQUENCE [LARGE SCALE GENOMIC DNA]</scope>
    <source>
        <strain evidence="3">CGMCC 1.6495</strain>
    </source>
</reference>
<evidence type="ECO:0000313" key="2">
    <source>
        <dbReference type="EMBL" id="SES09661.1"/>
    </source>
</evidence>